<comment type="function">
    <text evidence="3">Catalyzes the removal of elemental sulfur atoms from cysteine to produce alanine. Seems to participate in the biosynthesis of the nitrogenase metalloclusters by providing the inorganic sulfur required for the Fe-S core formation.</text>
</comment>
<comment type="caution">
    <text evidence="12">The sequence shown here is derived from an EMBL/GenBank/DDBJ whole genome shotgun (WGS) entry which is preliminary data.</text>
</comment>
<dbReference type="InterPro" id="IPR015422">
    <property type="entry name" value="PyrdxlP-dep_Trfase_small"/>
</dbReference>
<evidence type="ECO:0000256" key="8">
    <source>
        <dbReference type="ARBA" id="ARBA00022679"/>
    </source>
</evidence>
<dbReference type="InterPro" id="IPR000192">
    <property type="entry name" value="Aminotrans_V_dom"/>
</dbReference>
<dbReference type="InterPro" id="IPR010970">
    <property type="entry name" value="Cys_dSase_SufS"/>
</dbReference>
<gene>
    <name evidence="12" type="ORF">ACFQS8_01830</name>
</gene>
<dbReference type="PANTHER" id="PTHR43586:SF8">
    <property type="entry name" value="CYSTEINE DESULFURASE 1, CHLOROPLASTIC"/>
    <property type="match status" value="1"/>
</dbReference>
<dbReference type="InterPro" id="IPR016454">
    <property type="entry name" value="Cysteine_dSase"/>
</dbReference>
<dbReference type="Gene3D" id="3.40.640.10">
    <property type="entry name" value="Type I PLP-dependent aspartate aminotransferase-like (Major domain)"/>
    <property type="match status" value="1"/>
</dbReference>
<evidence type="ECO:0000256" key="7">
    <source>
        <dbReference type="ARBA" id="ARBA00021850"/>
    </source>
</evidence>
<dbReference type="InterPro" id="IPR015421">
    <property type="entry name" value="PyrdxlP-dep_Trfase_major"/>
</dbReference>
<dbReference type="EMBL" id="JBHTBR010000002">
    <property type="protein sequence ID" value="MFC7290344.1"/>
    <property type="molecule type" value="Genomic_DNA"/>
</dbReference>
<protein>
    <recommendedName>
        <fullName evidence="6">Cysteine desulfurase</fullName>
        <ecNumber evidence="5">2.8.1.7</ecNumber>
    </recommendedName>
    <alternativeName>
        <fullName evidence="7">Probable cysteine desulfurase</fullName>
    </alternativeName>
</protein>
<comment type="catalytic activity">
    <reaction evidence="10">
        <text>(sulfur carrier)-H + L-cysteine = (sulfur carrier)-SH + L-alanine</text>
        <dbReference type="Rhea" id="RHEA:43892"/>
        <dbReference type="Rhea" id="RHEA-COMP:14737"/>
        <dbReference type="Rhea" id="RHEA-COMP:14739"/>
        <dbReference type="ChEBI" id="CHEBI:29917"/>
        <dbReference type="ChEBI" id="CHEBI:35235"/>
        <dbReference type="ChEBI" id="CHEBI:57972"/>
        <dbReference type="ChEBI" id="CHEBI:64428"/>
        <dbReference type="EC" id="2.8.1.7"/>
    </reaction>
</comment>
<keyword evidence="12" id="KW-0032">Aminotransferase</keyword>
<keyword evidence="9" id="KW-0663">Pyridoxal phosphate</keyword>
<comment type="function">
    <text evidence="2">Catalyzes the removal of elemental sulfur and selenium atoms from L-cysteine, L-cystine, L-selenocysteine, and L-selenocystine to produce L-alanine.</text>
</comment>
<keyword evidence="8" id="KW-0808">Transferase</keyword>
<dbReference type="PANTHER" id="PTHR43586">
    <property type="entry name" value="CYSTEINE DESULFURASE"/>
    <property type="match status" value="1"/>
</dbReference>
<comment type="cofactor">
    <cofactor evidence="1">
        <name>pyridoxal 5'-phosphate</name>
        <dbReference type="ChEBI" id="CHEBI:597326"/>
    </cofactor>
</comment>
<dbReference type="Proteomes" id="UP001596492">
    <property type="component" value="Unassembled WGS sequence"/>
</dbReference>
<evidence type="ECO:0000256" key="10">
    <source>
        <dbReference type="ARBA" id="ARBA00050776"/>
    </source>
</evidence>
<dbReference type="RefSeq" id="WP_382165158.1">
    <property type="nucleotide sequence ID" value="NZ_JBHTBR010000002.1"/>
</dbReference>
<dbReference type="Pfam" id="PF00266">
    <property type="entry name" value="Aminotran_5"/>
    <property type="match status" value="1"/>
</dbReference>
<evidence type="ECO:0000313" key="12">
    <source>
        <dbReference type="EMBL" id="MFC7290344.1"/>
    </source>
</evidence>
<comment type="similarity">
    <text evidence="4">Belongs to the class-V pyridoxal-phosphate-dependent aminotransferase family. Csd subfamily.</text>
</comment>
<keyword evidence="13" id="KW-1185">Reference proteome</keyword>
<reference evidence="13" key="1">
    <citation type="journal article" date="2019" name="Int. J. Syst. Evol. Microbiol.">
        <title>The Global Catalogue of Microorganisms (GCM) 10K type strain sequencing project: providing services to taxonomists for standard genome sequencing and annotation.</title>
        <authorList>
            <consortium name="The Broad Institute Genomics Platform"/>
            <consortium name="The Broad Institute Genome Sequencing Center for Infectious Disease"/>
            <person name="Wu L."/>
            <person name="Ma J."/>
        </authorList>
    </citation>
    <scope>NUCLEOTIDE SEQUENCE [LARGE SCALE GENOMIC DNA]</scope>
    <source>
        <strain evidence="13">CCUG 51308</strain>
    </source>
</reference>
<evidence type="ECO:0000256" key="5">
    <source>
        <dbReference type="ARBA" id="ARBA00012239"/>
    </source>
</evidence>
<dbReference type="Gene3D" id="3.90.1150.10">
    <property type="entry name" value="Aspartate Aminotransferase, domain 1"/>
    <property type="match status" value="1"/>
</dbReference>
<evidence type="ECO:0000256" key="1">
    <source>
        <dbReference type="ARBA" id="ARBA00001933"/>
    </source>
</evidence>
<dbReference type="PIRSF" id="PIRSF005572">
    <property type="entry name" value="NifS"/>
    <property type="match status" value="1"/>
</dbReference>
<accession>A0ABW2IHA4</accession>
<dbReference type="InterPro" id="IPR015424">
    <property type="entry name" value="PyrdxlP-dep_Trfase"/>
</dbReference>
<dbReference type="EC" id="2.8.1.7" evidence="5"/>
<proteinExistence type="inferred from homology"/>
<feature type="domain" description="Aminotransferase class V" evidence="11">
    <location>
        <begin position="33"/>
        <end position="401"/>
    </location>
</feature>
<evidence type="ECO:0000259" key="11">
    <source>
        <dbReference type="Pfam" id="PF00266"/>
    </source>
</evidence>
<sequence length="414" mass="45018">MADELSLESEFDIQTIRQQFPILDRQIGGKPLVYLDSAASSQKSDFVLDAMSNQARTAYSNVHRGLHTLANETTDAFEKARELVRSHLNAKSVDEVIFTKGATEAINLVASGLAETIKAGDEIMVSVMEHHSNIVPWHFLRERFGAVIKWIEVSEDGSLDMESFRTQLSQKTRIVAVTHMSNVLGTVPDVATIIKEAHDAGALVLLDGCQAAVHLEIDVQALDADFYVCSAHKMYGPTGIGALYGKLDILSAMRPYQGGGEMIDTVTRNGVTYNAPPHRFEAGTPAILEAVGFGAAVEWMQKYVTPDARAYKKAVYERLAEGVRGINGLTIHGTAEGKGPVLTFSIEGTHPHDLAQILDRYGVAIRAGNHCAQPLMSHLKVSATARASVGIYNTLEEADMFVQALEKARAMLLA</sequence>
<evidence type="ECO:0000256" key="6">
    <source>
        <dbReference type="ARBA" id="ARBA00013558"/>
    </source>
</evidence>
<organism evidence="12 13">
    <name type="scientific">Hirschia litorea</name>
    <dbReference type="NCBI Taxonomy" id="1199156"/>
    <lineage>
        <taxon>Bacteria</taxon>
        <taxon>Pseudomonadati</taxon>
        <taxon>Pseudomonadota</taxon>
        <taxon>Alphaproteobacteria</taxon>
        <taxon>Hyphomonadales</taxon>
        <taxon>Hyphomonadaceae</taxon>
        <taxon>Hirschia</taxon>
    </lineage>
</organism>
<evidence type="ECO:0000256" key="3">
    <source>
        <dbReference type="ARBA" id="ARBA00003120"/>
    </source>
</evidence>
<dbReference type="GO" id="GO:0008483">
    <property type="term" value="F:transaminase activity"/>
    <property type="evidence" value="ECO:0007669"/>
    <property type="project" value="UniProtKB-KW"/>
</dbReference>
<dbReference type="NCBIfam" id="TIGR01979">
    <property type="entry name" value="sufS"/>
    <property type="match status" value="1"/>
</dbReference>
<name>A0ABW2IHA4_9PROT</name>
<evidence type="ECO:0000256" key="4">
    <source>
        <dbReference type="ARBA" id="ARBA00010447"/>
    </source>
</evidence>
<dbReference type="CDD" id="cd06453">
    <property type="entry name" value="SufS_like"/>
    <property type="match status" value="1"/>
</dbReference>
<evidence type="ECO:0000313" key="13">
    <source>
        <dbReference type="Proteomes" id="UP001596492"/>
    </source>
</evidence>
<evidence type="ECO:0000256" key="9">
    <source>
        <dbReference type="ARBA" id="ARBA00022898"/>
    </source>
</evidence>
<dbReference type="SUPFAM" id="SSF53383">
    <property type="entry name" value="PLP-dependent transferases"/>
    <property type="match status" value="1"/>
</dbReference>
<evidence type="ECO:0000256" key="2">
    <source>
        <dbReference type="ARBA" id="ARBA00002824"/>
    </source>
</evidence>